<feature type="compositionally biased region" description="Low complexity" evidence="8">
    <location>
        <begin position="437"/>
        <end position="456"/>
    </location>
</feature>
<dbReference type="STRING" id="7232.A0A484BVS5"/>
<dbReference type="PANTHER" id="PTHR45659">
    <property type="entry name" value="HOMEOBOX PROTEIN HOX"/>
    <property type="match status" value="1"/>
</dbReference>
<evidence type="ECO:0000313" key="11">
    <source>
        <dbReference type="Proteomes" id="UP000295192"/>
    </source>
</evidence>
<dbReference type="InterPro" id="IPR001356">
    <property type="entry name" value="HD"/>
</dbReference>
<keyword evidence="2" id="KW-0217">Developmental protein</keyword>
<feature type="region of interest" description="Disordered" evidence="8">
    <location>
        <begin position="161"/>
        <end position="181"/>
    </location>
</feature>
<organism evidence="10 11">
    <name type="scientific">Drosophila navojoa</name>
    <name type="common">Fruit fly</name>
    <dbReference type="NCBI Taxonomy" id="7232"/>
    <lineage>
        <taxon>Eukaryota</taxon>
        <taxon>Metazoa</taxon>
        <taxon>Ecdysozoa</taxon>
        <taxon>Arthropoda</taxon>
        <taxon>Hexapoda</taxon>
        <taxon>Insecta</taxon>
        <taxon>Pterygota</taxon>
        <taxon>Neoptera</taxon>
        <taxon>Endopterygota</taxon>
        <taxon>Diptera</taxon>
        <taxon>Brachycera</taxon>
        <taxon>Muscomorpha</taxon>
        <taxon>Ephydroidea</taxon>
        <taxon>Drosophilidae</taxon>
        <taxon>Drosophila</taxon>
    </lineage>
</organism>
<gene>
    <name evidence="10" type="ORF">AWZ03_001695</name>
</gene>
<evidence type="ECO:0000256" key="1">
    <source>
        <dbReference type="ARBA" id="ARBA00004123"/>
    </source>
</evidence>
<feature type="region of interest" description="Disordered" evidence="8">
    <location>
        <begin position="433"/>
        <end position="456"/>
    </location>
</feature>
<comment type="caution">
    <text evidence="10">The sequence shown here is derived from an EMBL/GenBank/DDBJ whole genome shotgun (WGS) entry which is preliminary data.</text>
</comment>
<dbReference type="InterPro" id="IPR020479">
    <property type="entry name" value="HD_metazoa"/>
</dbReference>
<dbReference type="Pfam" id="PF00046">
    <property type="entry name" value="Homeodomain"/>
    <property type="match status" value="1"/>
</dbReference>
<feature type="region of interest" description="Disordered" evidence="8">
    <location>
        <begin position="476"/>
        <end position="511"/>
    </location>
</feature>
<dbReference type="GO" id="GO:0000981">
    <property type="term" value="F:DNA-binding transcription factor activity, RNA polymerase II-specific"/>
    <property type="evidence" value="ECO:0007669"/>
    <property type="project" value="InterPro"/>
</dbReference>
<evidence type="ECO:0000256" key="8">
    <source>
        <dbReference type="SAM" id="MobiDB-lite"/>
    </source>
</evidence>
<keyword evidence="3 6" id="KW-0238">DNA-binding</keyword>
<evidence type="ECO:0000256" key="6">
    <source>
        <dbReference type="PROSITE-ProRule" id="PRU00108"/>
    </source>
</evidence>
<dbReference type="GO" id="GO:0000978">
    <property type="term" value="F:RNA polymerase II cis-regulatory region sequence-specific DNA binding"/>
    <property type="evidence" value="ECO:0007669"/>
    <property type="project" value="TreeGrafter"/>
</dbReference>
<dbReference type="PROSITE" id="PS50071">
    <property type="entry name" value="HOMEOBOX_2"/>
    <property type="match status" value="1"/>
</dbReference>
<dbReference type="SMART" id="SM00389">
    <property type="entry name" value="HOX"/>
    <property type="match status" value="1"/>
</dbReference>
<dbReference type="GO" id="GO:0005634">
    <property type="term" value="C:nucleus"/>
    <property type="evidence" value="ECO:0007669"/>
    <property type="project" value="UniProtKB-SubCell"/>
</dbReference>
<dbReference type="OMA" id="LASDCKD"/>
<feature type="DNA-binding region" description="Homeobox" evidence="6">
    <location>
        <begin position="350"/>
        <end position="409"/>
    </location>
</feature>
<dbReference type="PANTHER" id="PTHR45659:SF22">
    <property type="entry name" value="HOMEOTIC PROTEIN ANTENNAPEDIA-RELATED"/>
    <property type="match status" value="1"/>
</dbReference>
<evidence type="ECO:0000313" key="10">
    <source>
        <dbReference type="EMBL" id="TDG52025.1"/>
    </source>
</evidence>
<keyword evidence="5 6" id="KW-0539">Nucleus</keyword>
<dbReference type="InterPro" id="IPR017970">
    <property type="entry name" value="Homeobox_CS"/>
</dbReference>
<feature type="compositionally biased region" description="Low complexity" evidence="8">
    <location>
        <begin position="498"/>
        <end position="511"/>
    </location>
</feature>
<protein>
    <recommendedName>
        <fullName evidence="9">Homeobox domain-containing protein</fullName>
    </recommendedName>
</protein>
<evidence type="ECO:0000256" key="5">
    <source>
        <dbReference type="ARBA" id="ARBA00023242"/>
    </source>
</evidence>
<dbReference type="InterPro" id="IPR005567">
    <property type="entry name" value="FTZ_N"/>
</dbReference>
<proteinExistence type="predicted"/>
<evidence type="ECO:0000259" key="9">
    <source>
        <dbReference type="PROSITE" id="PS50071"/>
    </source>
</evidence>
<dbReference type="GO" id="GO:0000122">
    <property type="term" value="P:negative regulation of transcription by RNA polymerase II"/>
    <property type="evidence" value="ECO:0007669"/>
    <property type="project" value="TreeGrafter"/>
</dbReference>
<dbReference type="GO" id="GO:0009952">
    <property type="term" value="P:anterior/posterior pattern specification"/>
    <property type="evidence" value="ECO:0007669"/>
    <property type="project" value="TreeGrafter"/>
</dbReference>
<reference evidence="10 11" key="1">
    <citation type="journal article" date="2019" name="J. Hered.">
        <title>An Improved Genome Assembly for Drosophila navojoa, the Basal Species in the mojavensis Cluster.</title>
        <authorList>
            <person name="Vanderlinde T."/>
            <person name="Dupim E.G."/>
            <person name="Nazario-Yepiz N.O."/>
            <person name="Carvalho A.B."/>
        </authorList>
    </citation>
    <scope>NUCLEOTIDE SEQUENCE [LARGE SCALE GENOMIC DNA]</scope>
    <source>
        <strain evidence="10">Navoj_Jal97</strain>
        <tissue evidence="10">Whole organism</tissue>
    </source>
</reference>
<evidence type="ECO:0000256" key="2">
    <source>
        <dbReference type="ARBA" id="ARBA00022473"/>
    </source>
</evidence>
<dbReference type="PROSITE" id="PS00027">
    <property type="entry name" value="HOMEOBOX_1"/>
    <property type="match status" value="1"/>
</dbReference>
<feature type="domain" description="Homeobox" evidence="9">
    <location>
        <begin position="348"/>
        <end position="408"/>
    </location>
</feature>
<dbReference type="CDD" id="cd00086">
    <property type="entry name" value="homeodomain"/>
    <property type="match status" value="1"/>
</dbReference>
<dbReference type="Pfam" id="PF03867">
    <property type="entry name" value="FTZ"/>
    <property type="match status" value="1"/>
</dbReference>
<keyword evidence="4 6" id="KW-0371">Homeobox</keyword>
<dbReference type="InterPro" id="IPR050296">
    <property type="entry name" value="Antp_homeobox"/>
</dbReference>
<dbReference type="InterPro" id="IPR009057">
    <property type="entry name" value="Homeodomain-like_sf"/>
</dbReference>
<comment type="subcellular location">
    <subcellularLocation>
        <location evidence="1 6 7">Nucleus</location>
    </subcellularLocation>
</comment>
<evidence type="ECO:0000256" key="4">
    <source>
        <dbReference type="ARBA" id="ARBA00023155"/>
    </source>
</evidence>
<name>A0A484BVS5_DRONA</name>
<dbReference type="Gene3D" id="1.10.10.60">
    <property type="entry name" value="Homeodomain-like"/>
    <property type="match status" value="1"/>
</dbReference>
<dbReference type="SUPFAM" id="SSF46689">
    <property type="entry name" value="Homeodomain-like"/>
    <property type="match status" value="1"/>
</dbReference>
<accession>A0A484BVS5</accession>
<dbReference type="OrthoDB" id="6159439at2759"/>
<dbReference type="Proteomes" id="UP000295192">
    <property type="component" value="Unassembled WGS sequence"/>
</dbReference>
<dbReference type="PRINTS" id="PR00024">
    <property type="entry name" value="HOMEOBOX"/>
</dbReference>
<dbReference type="EMBL" id="LSRL02000006">
    <property type="protein sequence ID" value="TDG52025.1"/>
    <property type="molecule type" value="Genomic_DNA"/>
</dbReference>
<evidence type="ECO:0000256" key="3">
    <source>
        <dbReference type="ARBA" id="ARBA00023125"/>
    </source>
</evidence>
<keyword evidence="11" id="KW-1185">Reference proteome</keyword>
<dbReference type="AlphaFoldDB" id="A0A484BVS5"/>
<sequence length="537" mass="60738">MRYDERVCQTSASQPGSSTRLDSAILRQDHGAEQLIRKRSSVAHTSFISFTGQQTDAMAATNTHYYADSMYNMYHHALPSTYYDNTSSSNYYQSNQGWQPASYQPSSYAHYSQESYSESCYYANYHHQQQQQQQQLQSQQPEQPLCLPALDAVPQYQVPAVSEPTTNEASSAAPAKSRKRKAEESAAEIIAAVEERPSTLRALLTNPVKKLKYTPDYFYTTIEHVKRPCKSSSAGELSPCYEQDYAVPTPSTQQTHMSPQRSTGEDVDYLDVYSPRKPAKHGDFVTPPPAATTPVDGLGLGLGIGISTPPQSPAEKSNEINHRNVTAANASNEFNWSHIEETIASDCKDSKRTRQTYSRYQTLELEKEFHFNRYITRRRRMDIAHALNLSERQIKIWFQNRRMKSKKDRTLEASPEHCTSAGYASLLPPLDATAMAPHSQPQSQSHSQPQSQSHLQPAAVMPYAAYPAYLPAAQQSYDYPQQSPPPPPLHFAQPYDAQYTPQYHQQTQQQCSYQQQQQQQQQQLELSTSNQALYHLP</sequence>
<evidence type="ECO:0000256" key="7">
    <source>
        <dbReference type="RuleBase" id="RU000682"/>
    </source>
</evidence>